<keyword evidence="5 7" id="KW-1133">Transmembrane helix</keyword>
<evidence type="ECO:0000256" key="6">
    <source>
        <dbReference type="ARBA" id="ARBA00023136"/>
    </source>
</evidence>
<dbReference type="InterPro" id="IPR010290">
    <property type="entry name" value="TM_effector"/>
</dbReference>
<dbReference type="Gene3D" id="1.20.1250.20">
    <property type="entry name" value="MFS general substrate transporter like domains"/>
    <property type="match status" value="1"/>
</dbReference>
<evidence type="ECO:0000256" key="2">
    <source>
        <dbReference type="ARBA" id="ARBA00022448"/>
    </source>
</evidence>
<accession>A0A9Q9F1L0</accession>
<gene>
    <name evidence="8" type="ORF">KFV11_01375</name>
</gene>
<comment type="subcellular location">
    <subcellularLocation>
        <location evidence="1">Cell membrane</location>
        <topology evidence="1">Multi-pass membrane protein</topology>
    </subcellularLocation>
</comment>
<dbReference type="SUPFAM" id="SSF103473">
    <property type="entry name" value="MFS general substrate transporter"/>
    <property type="match status" value="1"/>
</dbReference>
<dbReference type="RefSeq" id="WP_254250121.1">
    <property type="nucleotide sequence ID" value="NZ_CP073809.1"/>
</dbReference>
<feature type="transmembrane region" description="Helical" evidence="7">
    <location>
        <begin position="167"/>
        <end position="184"/>
    </location>
</feature>
<dbReference type="KEGG" id="mequ:KFV11_01375"/>
<feature type="transmembrane region" description="Helical" evidence="7">
    <location>
        <begin position="365"/>
        <end position="387"/>
    </location>
</feature>
<evidence type="ECO:0000256" key="5">
    <source>
        <dbReference type="ARBA" id="ARBA00022989"/>
    </source>
</evidence>
<keyword evidence="6 7" id="KW-0472">Membrane</keyword>
<feature type="transmembrane region" description="Helical" evidence="7">
    <location>
        <begin position="302"/>
        <end position="320"/>
    </location>
</feature>
<keyword evidence="2" id="KW-0813">Transport</keyword>
<name>A0A9Q9F1L0_9STAP</name>
<dbReference type="Pfam" id="PF05977">
    <property type="entry name" value="MFS_3"/>
    <property type="match status" value="1"/>
</dbReference>
<evidence type="ECO:0000256" key="4">
    <source>
        <dbReference type="ARBA" id="ARBA00022692"/>
    </source>
</evidence>
<dbReference type="PANTHER" id="PTHR43266:SF10">
    <property type="entry name" value="BACILYSIN EXPORTER BACE-RELATED"/>
    <property type="match status" value="1"/>
</dbReference>
<protein>
    <submittedName>
        <fullName evidence="8">MFS transporter</fullName>
    </submittedName>
</protein>
<feature type="transmembrane region" description="Helical" evidence="7">
    <location>
        <begin position="144"/>
        <end position="161"/>
    </location>
</feature>
<dbReference type="PANTHER" id="PTHR43266">
    <property type="entry name" value="MACROLIDE-EFFLUX PROTEIN"/>
    <property type="match status" value="1"/>
</dbReference>
<keyword evidence="4 7" id="KW-0812">Transmembrane</keyword>
<feature type="transmembrane region" description="Helical" evidence="7">
    <location>
        <begin position="72"/>
        <end position="95"/>
    </location>
</feature>
<dbReference type="Proteomes" id="UP001057381">
    <property type="component" value="Chromosome"/>
</dbReference>
<proteinExistence type="predicted"/>
<reference evidence="8" key="1">
    <citation type="submission" date="2021-04" db="EMBL/GenBank/DDBJ databases">
        <title>Complete Genome Sequences of Macrococcus spp. from dog and cattle.</title>
        <authorList>
            <person name="Schwendener S."/>
            <person name="Perreten V."/>
        </authorList>
    </citation>
    <scope>NUCLEOTIDE SEQUENCE</scope>
    <source>
        <strain evidence="8">Epi0143-OL</strain>
    </source>
</reference>
<evidence type="ECO:0000313" key="9">
    <source>
        <dbReference type="Proteomes" id="UP001057381"/>
    </source>
</evidence>
<organism evidence="8 9">
    <name type="scientific">Macrococcus equipercicus</name>
    <dbReference type="NCBI Taxonomy" id="69967"/>
    <lineage>
        <taxon>Bacteria</taxon>
        <taxon>Bacillati</taxon>
        <taxon>Bacillota</taxon>
        <taxon>Bacilli</taxon>
        <taxon>Bacillales</taxon>
        <taxon>Staphylococcaceae</taxon>
        <taxon>Macrococcus</taxon>
    </lineage>
</organism>
<feature type="transmembrane region" description="Helical" evidence="7">
    <location>
        <begin position="340"/>
        <end position="359"/>
    </location>
</feature>
<feature type="transmembrane region" description="Helical" evidence="7">
    <location>
        <begin position="46"/>
        <end position="65"/>
    </location>
</feature>
<feature type="transmembrane region" description="Helical" evidence="7">
    <location>
        <begin position="252"/>
        <end position="272"/>
    </location>
</feature>
<dbReference type="AlphaFoldDB" id="A0A9Q9F1L0"/>
<evidence type="ECO:0000256" key="7">
    <source>
        <dbReference type="SAM" id="Phobius"/>
    </source>
</evidence>
<evidence type="ECO:0000256" key="1">
    <source>
        <dbReference type="ARBA" id="ARBA00004651"/>
    </source>
</evidence>
<sequence>MIRSHINFLNLWIGLSVSELAGSLLTFALSLIMFKSTSLTGSIGTMWLFYFIPSIIIQLVIGSYLDRYSKKLILIFIQLIKATVLAVFIVLFYYLNELYLIYIFQIILGCLTPIFTPVSQAILPNVSNQKDLVQYNSILDATSKLMVACGPIISGVIISISSSNISIIISICLFFISGISLCFIKEIKNEMIKKEKWMNQLKEGFAYYFDRKEIVKFGNLIFAVQFSVGVITVINLPYILDVLNGDMKDYGIFMASFPFGYVIGASIVKVFSKFKDINVMIYSLLIASTTFMFLGFNRYILLAYVIEFISGIALAIFNSYNTTMVQKNIDQKYSARIFTLRLAIIRTAIPIGVGFATLFSELLSIRGLYIINTIVIGLFIMVFIMTYDNKKRIK</sequence>
<feature type="transmembrane region" description="Helical" evidence="7">
    <location>
        <begin position="12"/>
        <end position="34"/>
    </location>
</feature>
<feature type="transmembrane region" description="Helical" evidence="7">
    <location>
        <begin position="101"/>
        <end position="123"/>
    </location>
</feature>
<feature type="transmembrane region" description="Helical" evidence="7">
    <location>
        <begin position="279"/>
        <end position="296"/>
    </location>
</feature>
<keyword evidence="3" id="KW-1003">Cell membrane</keyword>
<dbReference type="InterPro" id="IPR036259">
    <property type="entry name" value="MFS_trans_sf"/>
</dbReference>
<feature type="transmembrane region" description="Helical" evidence="7">
    <location>
        <begin position="220"/>
        <end position="240"/>
    </location>
</feature>
<dbReference type="EMBL" id="CP073809">
    <property type="protein sequence ID" value="UTH14052.1"/>
    <property type="molecule type" value="Genomic_DNA"/>
</dbReference>
<dbReference type="GO" id="GO:0005886">
    <property type="term" value="C:plasma membrane"/>
    <property type="evidence" value="ECO:0007669"/>
    <property type="project" value="UniProtKB-SubCell"/>
</dbReference>
<evidence type="ECO:0000256" key="3">
    <source>
        <dbReference type="ARBA" id="ARBA00022475"/>
    </source>
</evidence>
<evidence type="ECO:0000313" key="8">
    <source>
        <dbReference type="EMBL" id="UTH14052.1"/>
    </source>
</evidence>
<dbReference type="CDD" id="cd06173">
    <property type="entry name" value="MFS_MefA_like"/>
    <property type="match status" value="1"/>
</dbReference>